<keyword evidence="4" id="KW-1185">Reference proteome</keyword>
<dbReference type="Gene3D" id="1.20.58.1520">
    <property type="match status" value="1"/>
</dbReference>
<dbReference type="InterPro" id="IPR007145">
    <property type="entry name" value="MAP65_Ase1_PRC1"/>
</dbReference>
<dbReference type="AlphaFoldDB" id="A0AA36D3G8"/>
<dbReference type="EMBL" id="CATQJA010002656">
    <property type="protein sequence ID" value="CAJ0579370.1"/>
    <property type="molecule type" value="Genomic_DNA"/>
</dbReference>
<evidence type="ECO:0000313" key="3">
    <source>
        <dbReference type="EMBL" id="CAJ0579370.1"/>
    </source>
</evidence>
<evidence type="ECO:0000256" key="2">
    <source>
        <dbReference type="SAM" id="MobiDB-lite"/>
    </source>
</evidence>
<organism evidence="3 4">
    <name type="scientific">Mesorhabditis spiculigera</name>
    <dbReference type="NCBI Taxonomy" id="96644"/>
    <lineage>
        <taxon>Eukaryota</taxon>
        <taxon>Metazoa</taxon>
        <taxon>Ecdysozoa</taxon>
        <taxon>Nematoda</taxon>
        <taxon>Chromadorea</taxon>
        <taxon>Rhabditida</taxon>
        <taxon>Rhabditina</taxon>
        <taxon>Rhabditomorpha</taxon>
        <taxon>Rhabditoidea</taxon>
        <taxon>Rhabditidae</taxon>
        <taxon>Mesorhabditinae</taxon>
        <taxon>Mesorhabditis</taxon>
    </lineage>
</organism>
<dbReference type="PANTHER" id="PTHR19321">
    <property type="entry name" value="PROTEIN REGULATOR OF CYTOKINESIS 1 PRC1-RELATED"/>
    <property type="match status" value="1"/>
</dbReference>
<protein>
    <recommendedName>
        <fullName evidence="5">Protein regulator of cytokinesis 1</fullName>
    </recommendedName>
</protein>
<dbReference type="GO" id="GO:0005819">
    <property type="term" value="C:spindle"/>
    <property type="evidence" value="ECO:0007669"/>
    <property type="project" value="TreeGrafter"/>
</dbReference>
<evidence type="ECO:0000256" key="1">
    <source>
        <dbReference type="SAM" id="Coils"/>
    </source>
</evidence>
<feature type="region of interest" description="Disordered" evidence="2">
    <location>
        <begin position="477"/>
        <end position="519"/>
    </location>
</feature>
<proteinExistence type="predicted"/>
<dbReference type="GO" id="GO:0008017">
    <property type="term" value="F:microtubule binding"/>
    <property type="evidence" value="ECO:0007669"/>
    <property type="project" value="InterPro"/>
</dbReference>
<evidence type="ECO:0000313" key="4">
    <source>
        <dbReference type="Proteomes" id="UP001177023"/>
    </source>
</evidence>
<feature type="non-terminal residue" evidence="3">
    <location>
        <position position="1"/>
    </location>
</feature>
<sequence>MGSGYWARIEDKYLEPAGGTLNMDSGLSLDLTSNSQKGRRRQTCSDKFNDLMLNIRCTFERLNDLWDEVDMPDDMRMARSSTAFNHTNELFEEIIESEQAMVVGVKQGIDDGQAEIEKLRAKLEMDDWTPPSHTDRRGIPMLQAIRAEVQTLKEAVEERVLEQEATVERVKLLCSRLGEESELLDSAEDVLSKADFDSLKEKSAEMEHLVEERLSLLRQAQRDARDAVKKLGRKKRDCPATIQDLLALDLDNGDLVLGRMLVDRTTEAAEQLVVESKEHIGTLEFLYAEKRIALRDLWEKCHVPISDWTMPEEFSPDHHDASTLAIMDERIAHLTELYDRQKTVLDKLTAWTELWDEKLAHEEWEKDPARFNNRGGQLEKRLKRAKAVEKQLLPHAQREVALAYAIYRDENPEDELKFDDLDPVEWLKRKVRIRAENKEFEAQMKGTPSRAGMTPAMSLRNLHMPIDISCIGPCRVVSPGPKTSSPKAAYKRPAPSDCSSPCPSPAKRATPLRQRNWKP</sequence>
<feature type="coiled-coil region" evidence="1">
    <location>
        <begin position="199"/>
        <end position="237"/>
    </location>
</feature>
<evidence type="ECO:0008006" key="5">
    <source>
        <dbReference type="Google" id="ProtNLM"/>
    </source>
</evidence>
<keyword evidence="1" id="KW-0175">Coiled coil</keyword>
<dbReference type="GO" id="GO:0000226">
    <property type="term" value="P:microtubule cytoskeleton organization"/>
    <property type="evidence" value="ECO:0007669"/>
    <property type="project" value="InterPro"/>
</dbReference>
<gene>
    <name evidence="3" type="ORF">MSPICULIGERA_LOCUS17590</name>
</gene>
<accession>A0AA36D3G8</accession>
<comment type="caution">
    <text evidence="3">The sequence shown here is derived from an EMBL/GenBank/DDBJ whole genome shotgun (WGS) entry which is preliminary data.</text>
</comment>
<dbReference type="PANTHER" id="PTHR19321:SF41">
    <property type="entry name" value="FASCETTO-RELATED"/>
    <property type="match status" value="1"/>
</dbReference>
<dbReference type="Pfam" id="PF03999">
    <property type="entry name" value="MAP65_ASE1"/>
    <property type="match status" value="2"/>
</dbReference>
<dbReference type="Proteomes" id="UP001177023">
    <property type="component" value="Unassembled WGS sequence"/>
</dbReference>
<reference evidence="3" key="1">
    <citation type="submission" date="2023-06" db="EMBL/GenBank/DDBJ databases">
        <authorList>
            <person name="Delattre M."/>
        </authorList>
    </citation>
    <scope>NUCLEOTIDE SEQUENCE</scope>
    <source>
        <strain evidence="3">AF72</strain>
    </source>
</reference>
<dbReference type="GO" id="GO:0005737">
    <property type="term" value="C:cytoplasm"/>
    <property type="evidence" value="ECO:0007669"/>
    <property type="project" value="TreeGrafter"/>
</dbReference>
<name>A0AA36D3G8_9BILA</name>